<name>A0AC34Q7A6_9BILA</name>
<protein>
    <submittedName>
        <fullName evidence="2">Histone H4</fullName>
    </submittedName>
</protein>
<reference evidence="2" key="1">
    <citation type="submission" date="2022-11" db="UniProtKB">
        <authorList>
            <consortium name="WormBaseParasite"/>
        </authorList>
    </citation>
    <scope>IDENTIFICATION</scope>
</reference>
<dbReference type="WBParaSite" id="JU765_v2.g13669.t1">
    <property type="protein sequence ID" value="JU765_v2.g13669.t1"/>
    <property type="gene ID" value="JU765_v2.g13669"/>
</dbReference>
<dbReference type="Proteomes" id="UP000887576">
    <property type="component" value="Unplaced"/>
</dbReference>
<evidence type="ECO:0000313" key="1">
    <source>
        <dbReference type="Proteomes" id="UP000887576"/>
    </source>
</evidence>
<evidence type="ECO:0000313" key="2">
    <source>
        <dbReference type="WBParaSite" id="JU765_v2.g13669.t1"/>
    </source>
</evidence>
<accession>A0AC34Q7A6</accession>
<proteinExistence type="predicted"/>
<organism evidence="1 2">
    <name type="scientific">Panagrolaimus sp. JU765</name>
    <dbReference type="NCBI Taxonomy" id="591449"/>
    <lineage>
        <taxon>Eukaryota</taxon>
        <taxon>Metazoa</taxon>
        <taxon>Ecdysozoa</taxon>
        <taxon>Nematoda</taxon>
        <taxon>Chromadorea</taxon>
        <taxon>Rhabditida</taxon>
        <taxon>Tylenchina</taxon>
        <taxon>Panagrolaimomorpha</taxon>
        <taxon>Panagrolaimoidea</taxon>
        <taxon>Panagrolaimidae</taxon>
        <taxon>Panagrolaimus</taxon>
    </lineage>
</organism>
<sequence length="103" mass="11146">MSGRGRGGKGLGKGGAKRHPVDSCGCIPDITRPSIRRLARLGGVKCISGLIYEDFSGALLEFLEKLISDTLEYFGRSGRETVIAMDVLYALKRQGRTLHCFSG</sequence>